<name>A0A382WZS1_9ZZZZ</name>
<accession>A0A382WZS1</accession>
<sequence>MVTQPPGLANVLNQFSTFRWGAHHPDCSFHDHHIMRIFGRPLCLGCVCLWSGVTMGLIFLWILSIQNFSWPMITMIGLGMAPLPYFQMHFQQKWFKIFARTGLGIGSVLFIGGPLFFASINWQGVLVRVLTIGIYVLLVRHALARRQRTMNEPCNGCIEGVFPLCSWNKDKIIAASTNPGLDQEGREFLQMVAQSVCVPPDERMVTMLSASDFDGPAP</sequence>
<keyword evidence="1" id="KW-1133">Transmembrane helix</keyword>
<evidence type="ECO:0008006" key="3">
    <source>
        <dbReference type="Google" id="ProtNLM"/>
    </source>
</evidence>
<reference evidence="2" key="1">
    <citation type="submission" date="2018-05" db="EMBL/GenBank/DDBJ databases">
        <authorList>
            <person name="Lanie J.A."/>
            <person name="Ng W.-L."/>
            <person name="Kazmierczak K.M."/>
            <person name="Andrzejewski T.M."/>
            <person name="Davidsen T.M."/>
            <person name="Wayne K.J."/>
            <person name="Tettelin H."/>
            <person name="Glass J.I."/>
            <person name="Rusch D."/>
            <person name="Podicherti R."/>
            <person name="Tsui H.-C.T."/>
            <person name="Winkler M.E."/>
        </authorList>
    </citation>
    <scope>NUCLEOTIDE SEQUENCE</scope>
</reference>
<protein>
    <recommendedName>
        <fullName evidence="3">DUF2085 domain-containing protein</fullName>
    </recommendedName>
</protein>
<evidence type="ECO:0000256" key="1">
    <source>
        <dbReference type="SAM" id="Phobius"/>
    </source>
</evidence>
<proteinExistence type="predicted"/>
<gene>
    <name evidence="2" type="ORF">METZ01_LOCUS416335</name>
</gene>
<dbReference type="EMBL" id="UINC01163263">
    <property type="protein sequence ID" value="SVD63481.1"/>
    <property type="molecule type" value="Genomic_DNA"/>
</dbReference>
<feature type="transmembrane region" description="Helical" evidence="1">
    <location>
        <begin position="42"/>
        <end position="62"/>
    </location>
</feature>
<keyword evidence="1" id="KW-0472">Membrane</keyword>
<feature type="transmembrane region" description="Helical" evidence="1">
    <location>
        <begin position="98"/>
        <end position="119"/>
    </location>
</feature>
<evidence type="ECO:0000313" key="2">
    <source>
        <dbReference type="EMBL" id="SVD63481.1"/>
    </source>
</evidence>
<feature type="transmembrane region" description="Helical" evidence="1">
    <location>
        <begin position="125"/>
        <end position="143"/>
    </location>
</feature>
<keyword evidence="1" id="KW-0812">Transmembrane</keyword>
<organism evidence="2">
    <name type="scientific">marine metagenome</name>
    <dbReference type="NCBI Taxonomy" id="408172"/>
    <lineage>
        <taxon>unclassified sequences</taxon>
        <taxon>metagenomes</taxon>
        <taxon>ecological metagenomes</taxon>
    </lineage>
</organism>
<feature type="transmembrane region" description="Helical" evidence="1">
    <location>
        <begin position="68"/>
        <end position="86"/>
    </location>
</feature>
<dbReference type="AlphaFoldDB" id="A0A382WZS1"/>